<feature type="coiled-coil region" evidence="2">
    <location>
        <begin position="149"/>
        <end position="176"/>
    </location>
</feature>
<dbReference type="EMBL" id="DF973573">
    <property type="protein sequence ID" value="GAU34995.1"/>
    <property type="molecule type" value="Genomic_DNA"/>
</dbReference>
<dbReference type="Pfam" id="PF00657">
    <property type="entry name" value="Lipase_GDSL"/>
    <property type="match status" value="1"/>
</dbReference>
<dbReference type="Gene3D" id="3.40.50.1110">
    <property type="entry name" value="SGNH hydrolase"/>
    <property type="match status" value="1"/>
</dbReference>
<proteinExistence type="inferred from homology"/>
<keyword evidence="4" id="KW-1185">Reference proteome</keyword>
<dbReference type="PANTHER" id="PTHR45642:SF67">
    <property type="entry name" value="GDSL-LIKE LIPASE_ACYLHYDROLASE FAMILY PROTEIN, EXPRESSED"/>
    <property type="match status" value="1"/>
</dbReference>
<gene>
    <name evidence="3" type="ORF">TSUD_103170</name>
</gene>
<accession>A0A2Z6NGE8</accession>
<dbReference type="InterPro" id="IPR001087">
    <property type="entry name" value="GDSL"/>
</dbReference>
<keyword evidence="2" id="KW-0175">Coiled coil</keyword>
<evidence type="ECO:0000256" key="2">
    <source>
        <dbReference type="SAM" id="Coils"/>
    </source>
</evidence>
<dbReference type="AlphaFoldDB" id="A0A2Z6NGE8"/>
<evidence type="ECO:0000313" key="4">
    <source>
        <dbReference type="Proteomes" id="UP000242715"/>
    </source>
</evidence>
<dbReference type="Proteomes" id="UP000242715">
    <property type="component" value="Unassembled WGS sequence"/>
</dbReference>
<dbReference type="OrthoDB" id="1600564at2759"/>
<comment type="similarity">
    <text evidence="1">Belongs to the 'GDSL' lipolytic enzyme family.</text>
</comment>
<evidence type="ECO:0008006" key="5">
    <source>
        <dbReference type="Google" id="ProtNLM"/>
    </source>
</evidence>
<evidence type="ECO:0000256" key="1">
    <source>
        <dbReference type="ARBA" id="ARBA00008668"/>
    </source>
</evidence>
<sequence>ENLGFTTYPPAYLSLQDKGNNLLNGANFASGASGYSELTAKLYLEYYKECQNILVGVAGKTNASSIISGAIHLISAGSSDFVQNYYINPLLYKVYTADQFSDILLQHYVIFIQNLYALGARKIGVTTLPPLGCLPAAITLFGSHSNQCVERLNNDAVNFNNKLNITSQNLQKLNSNLTLAVLDIYQPLHDLVTKPTENGFFEARRACCGTGLLETSILCNKDSIGTCANATEYVFWDGFHPSEAANKVLADDLLISGISLIS</sequence>
<dbReference type="SUPFAM" id="SSF52266">
    <property type="entry name" value="SGNH hydrolase"/>
    <property type="match status" value="1"/>
</dbReference>
<feature type="non-terminal residue" evidence="3">
    <location>
        <position position="1"/>
    </location>
</feature>
<dbReference type="GO" id="GO:0016788">
    <property type="term" value="F:hydrolase activity, acting on ester bonds"/>
    <property type="evidence" value="ECO:0007669"/>
    <property type="project" value="InterPro"/>
</dbReference>
<dbReference type="InterPro" id="IPR036514">
    <property type="entry name" value="SGNH_hydro_sf"/>
</dbReference>
<dbReference type="InterPro" id="IPR050592">
    <property type="entry name" value="GDSL_lipolytic_enzyme"/>
</dbReference>
<reference evidence="4" key="1">
    <citation type="journal article" date="2017" name="Front. Plant Sci.">
        <title>Climate Clever Clovers: New Paradigm to Reduce the Environmental Footprint of Ruminants by Breeding Low Methanogenic Forages Utilizing Haplotype Variation.</title>
        <authorList>
            <person name="Kaur P."/>
            <person name="Appels R."/>
            <person name="Bayer P.E."/>
            <person name="Keeble-Gagnere G."/>
            <person name="Wang J."/>
            <person name="Hirakawa H."/>
            <person name="Shirasawa K."/>
            <person name="Vercoe P."/>
            <person name="Stefanova K."/>
            <person name="Durmic Z."/>
            <person name="Nichols P."/>
            <person name="Revell C."/>
            <person name="Isobe S.N."/>
            <person name="Edwards D."/>
            <person name="Erskine W."/>
        </authorList>
    </citation>
    <scope>NUCLEOTIDE SEQUENCE [LARGE SCALE GENOMIC DNA]</scope>
    <source>
        <strain evidence="4">cv. Daliak</strain>
    </source>
</reference>
<dbReference type="PANTHER" id="PTHR45642">
    <property type="entry name" value="GDSL ESTERASE/LIPASE EXL3"/>
    <property type="match status" value="1"/>
</dbReference>
<evidence type="ECO:0000313" key="3">
    <source>
        <dbReference type="EMBL" id="GAU34995.1"/>
    </source>
</evidence>
<name>A0A2Z6NGE8_TRISU</name>
<organism evidence="3 4">
    <name type="scientific">Trifolium subterraneum</name>
    <name type="common">Subterranean clover</name>
    <dbReference type="NCBI Taxonomy" id="3900"/>
    <lineage>
        <taxon>Eukaryota</taxon>
        <taxon>Viridiplantae</taxon>
        <taxon>Streptophyta</taxon>
        <taxon>Embryophyta</taxon>
        <taxon>Tracheophyta</taxon>
        <taxon>Spermatophyta</taxon>
        <taxon>Magnoliopsida</taxon>
        <taxon>eudicotyledons</taxon>
        <taxon>Gunneridae</taxon>
        <taxon>Pentapetalae</taxon>
        <taxon>rosids</taxon>
        <taxon>fabids</taxon>
        <taxon>Fabales</taxon>
        <taxon>Fabaceae</taxon>
        <taxon>Papilionoideae</taxon>
        <taxon>50 kb inversion clade</taxon>
        <taxon>NPAAA clade</taxon>
        <taxon>Hologalegina</taxon>
        <taxon>IRL clade</taxon>
        <taxon>Trifolieae</taxon>
        <taxon>Trifolium</taxon>
    </lineage>
</organism>
<protein>
    <recommendedName>
        <fullName evidence="5">GDSL esterase/lipase</fullName>
    </recommendedName>
</protein>